<comment type="caution">
    <text evidence="1">The sequence shown here is derived from an EMBL/GenBank/DDBJ whole genome shotgun (WGS) entry which is preliminary data.</text>
</comment>
<dbReference type="Proteomes" id="UP000664800">
    <property type="component" value="Unassembled WGS sequence"/>
</dbReference>
<reference evidence="1" key="1">
    <citation type="submission" date="2021-02" db="EMBL/GenBank/DDBJ databases">
        <title>Thiocyanate and organic carbon inputs drive convergent selection for specific autotrophic Afipia and Thiobacillus strains within complex microbiomes.</title>
        <authorList>
            <person name="Huddy R.J."/>
            <person name="Sachdeva R."/>
            <person name="Kadzinga F."/>
            <person name="Kantor R.S."/>
            <person name="Harrison S.T.L."/>
            <person name="Banfield J.F."/>
        </authorList>
    </citation>
    <scope>NUCLEOTIDE SEQUENCE</scope>
    <source>
        <strain evidence="1">SCN18_13_7_16_R3_B_64_19</strain>
    </source>
</reference>
<gene>
    <name evidence="1" type="ORF">J0I24_12675</name>
</gene>
<protein>
    <submittedName>
        <fullName evidence="1">GNAT family N-acetyltransferase</fullName>
    </submittedName>
</protein>
<dbReference type="InterPro" id="IPR016181">
    <property type="entry name" value="Acyl_CoA_acyltransferase"/>
</dbReference>
<proteinExistence type="predicted"/>
<evidence type="ECO:0000313" key="1">
    <source>
        <dbReference type="EMBL" id="MBN8745140.1"/>
    </source>
</evidence>
<accession>A0A8I1MWP4</accession>
<dbReference type="EMBL" id="JAFKMR010000025">
    <property type="protein sequence ID" value="MBN8745140.1"/>
    <property type="molecule type" value="Genomic_DNA"/>
</dbReference>
<evidence type="ECO:0000313" key="2">
    <source>
        <dbReference type="Proteomes" id="UP000664800"/>
    </source>
</evidence>
<dbReference type="SUPFAM" id="SSF55729">
    <property type="entry name" value="Acyl-CoA N-acyltransferases (Nat)"/>
    <property type="match status" value="1"/>
</dbReference>
<dbReference type="GO" id="GO:0016740">
    <property type="term" value="F:transferase activity"/>
    <property type="evidence" value="ECO:0007669"/>
    <property type="project" value="UniProtKB-KW"/>
</dbReference>
<sequence>MTAAPSSYAALPADLQTDRSIIVSLWVANLGHPERRQDKYDWFYLRNPAGLPQVLLAHSPAENGTAVGVIGLATRQMRLAGQALNAGLLADFGVTAEHRTLYPAMLLQTSLRDRFLPQCGLIYGFPNPKSEPVVKRLGYKVAGRMVRYVRVLRSANYLPAQIPHLVRRAVGRTADWWRHTLRRTRYAHDFRGRRAQWMDQPDARFDALWAAQKDPALLIGVRDRCYLAWRFEPKPWRKFRFLTLSAQNDGLIGYAVCEVVGKVLHVRDLLCHPEHPESLNLLFDTLFRDAYADGRSSVSFELLGPADIQSKLHQLGMLARDARNVFCTMAPEQAQALEQAQWYLTSADEDY</sequence>
<keyword evidence="1" id="KW-0808">Transferase</keyword>
<name>A0A8I1MWP4_THIA3</name>
<organism evidence="1 2">
    <name type="scientific">Thiomonas arsenitoxydans (strain DSM 22701 / CIP 110005 / 3As)</name>
    <dbReference type="NCBI Taxonomy" id="426114"/>
    <lineage>
        <taxon>Bacteria</taxon>
        <taxon>Pseudomonadati</taxon>
        <taxon>Pseudomonadota</taxon>
        <taxon>Betaproteobacteria</taxon>
        <taxon>Burkholderiales</taxon>
        <taxon>Thiomonas</taxon>
    </lineage>
</organism>
<dbReference type="AlphaFoldDB" id="A0A8I1MWP4"/>
<dbReference type="RefSeq" id="WP_276731535.1">
    <property type="nucleotide sequence ID" value="NZ_JAFKMR010000025.1"/>
</dbReference>